<evidence type="ECO:0000313" key="2">
    <source>
        <dbReference type="Proteomes" id="UP000014012"/>
    </source>
</evidence>
<dbReference type="EMBL" id="AQQO01000348">
    <property type="protein sequence ID" value="EON88203.1"/>
    <property type="molecule type" value="Genomic_DNA"/>
</dbReference>
<dbReference type="PATRIC" id="fig|1315976.3.peg.2139"/>
<name>R8APF6_PLESH</name>
<dbReference type="AlphaFoldDB" id="R8APF6"/>
<dbReference type="InterPro" id="IPR038483">
    <property type="entry name" value="YcfL-like_sf"/>
</dbReference>
<dbReference type="RefSeq" id="WP_010863881.1">
    <property type="nucleotide sequence ID" value="NZ_KB944511.1"/>
</dbReference>
<dbReference type="InterPro" id="IPR010824">
    <property type="entry name" value="DUF1425"/>
</dbReference>
<keyword evidence="2" id="KW-1185">Reference proteome</keyword>
<accession>R8APF6</accession>
<dbReference type="STRING" id="703.SAMEA2665130_01834"/>
<protein>
    <recommendedName>
        <fullName evidence="3">Lipoprotein</fullName>
    </recommendedName>
</protein>
<sequence>MTESQKISHFYPRRRPAIVGWLMCALLSGCASRGFTGFEVAQQPLVLADAALSEQVNVQSHREGFGQPLRVGIQLQNRQAQPLTLEYRLYWYDAQGIELDNDPTPWQQVTLSAHQVWTTRITAQEPQATSYRLHVRPLSKAASLPTGNIAP</sequence>
<reference evidence="1 2" key="1">
    <citation type="journal article" date="2013" name="Genome Announc.">
        <title>Genome Sequence of Plesiomonas shigelloides Strain 302-73 (Serotype O1).</title>
        <authorList>
            <person name="Pique N."/>
            <person name="Aquilini E."/>
            <person name="Alioto T."/>
            <person name="Minana-Galbis D."/>
            <person name="Tomas J.M."/>
        </authorList>
    </citation>
    <scope>NUCLEOTIDE SEQUENCE [LARGE SCALE GENOMIC DNA]</scope>
    <source>
        <strain evidence="1 2">302-73</strain>
    </source>
</reference>
<dbReference type="PROSITE" id="PS51257">
    <property type="entry name" value="PROKAR_LIPOPROTEIN"/>
    <property type="match status" value="1"/>
</dbReference>
<dbReference type="Pfam" id="PF07233">
    <property type="entry name" value="DUF1425"/>
    <property type="match status" value="1"/>
</dbReference>
<dbReference type="HOGENOM" id="CLU_145387_1_0_6"/>
<evidence type="ECO:0008006" key="3">
    <source>
        <dbReference type="Google" id="ProtNLM"/>
    </source>
</evidence>
<comment type="caution">
    <text evidence="1">The sequence shown here is derived from an EMBL/GenBank/DDBJ whole genome shotgun (WGS) entry which is preliminary data.</text>
</comment>
<evidence type="ECO:0000313" key="1">
    <source>
        <dbReference type="EMBL" id="EON88203.1"/>
    </source>
</evidence>
<dbReference type="Gene3D" id="2.60.40.3230">
    <property type="match status" value="1"/>
</dbReference>
<gene>
    <name evidence="1" type="ORF">PLESHI_11375</name>
</gene>
<dbReference type="CDD" id="cd09030">
    <property type="entry name" value="DUF1425"/>
    <property type="match status" value="1"/>
</dbReference>
<dbReference type="Proteomes" id="UP000014012">
    <property type="component" value="Unassembled WGS sequence"/>
</dbReference>
<dbReference type="OrthoDB" id="5616034at2"/>
<organism evidence="1 2">
    <name type="scientific">Plesiomonas shigelloides 302-73</name>
    <dbReference type="NCBI Taxonomy" id="1315976"/>
    <lineage>
        <taxon>Bacteria</taxon>
        <taxon>Pseudomonadati</taxon>
        <taxon>Pseudomonadota</taxon>
        <taxon>Gammaproteobacteria</taxon>
        <taxon>Enterobacterales</taxon>
        <taxon>Enterobacteriaceae</taxon>
        <taxon>Plesiomonas</taxon>
    </lineage>
</organism>
<proteinExistence type="predicted"/>